<proteinExistence type="predicted"/>
<reference evidence="2" key="1">
    <citation type="submission" date="2020-12" db="EMBL/GenBank/DDBJ databases">
        <title>PHA producing bacteria isolated from mangrove.</title>
        <authorList>
            <person name="Zheng W."/>
            <person name="Yu S."/>
            <person name="Huang Y."/>
        </authorList>
    </citation>
    <scope>NUCLEOTIDE SEQUENCE</scope>
    <source>
        <strain evidence="2">GN8-5</strain>
    </source>
</reference>
<feature type="region of interest" description="Disordered" evidence="1">
    <location>
        <begin position="144"/>
        <end position="164"/>
    </location>
</feature>
<name>A0A939DW32_9MICO</name>
<evidence type="ECO:0000313" key="3">
    <source>
        <dbReference type="Proteomes" id="UP000664385"/>
    </source>
</evidence>
<evidence type="ECO:0000313" key="2">
    <source>
        <dbReference type="EMBL" id="MBN8205123.1"/>
    </source>
</evidence>
<comment type="caution">
    <text evidence="2">The sequence shown here is derived from an EMBL/GenBank/DDBJ whole genome shotgun (WGS) entry which is preliminary data.</text>
</comment>
<sequence>MTTIIHATHPAEFLGLVPALAGFTPRQSLVLLPFQGSRTRGAMRIDLPVDGADADDFAHAVLQALLQVQNVDATALVAYTDTPAQSVPDGMLLPHLATVEAVLDVATQAGLRIVEALCVTPDGWSDYLAEDPALHPLDSIPRPDGVPGLGDVSGDQTAGADLPPSNLVERERVGRALRELEHILEQHRLGQGHALGTQNPLALITAEDVLDDLPAFAEGLLESPSGDDVYGCAALLWCVNRPVLRDAVLVQWATDLAMGEYALDSQLQFAAGAGGVPDAVGQIFLGKGPRPDADRLGCALQVVRSAAARAPRGAKVGALTAAAWLAWALGRSSHAGAYVDQALAIDPEHSMASLISTMLSSGMLPEWALKPAT</sequence>
<dbReference type="InterPro" id="IPR025447">
    <property type="entry name" value="DUF4192"/>
</dbReference>
<gene>
    <name evidence="2" type="ORF">JF543_04020</name>
</gene>
<dbReference type="RefSeq" id="WP_206822799.1">
    <property type="nucleotide sequence ID" value="NZ_JAEMWU010000001.1"/>
</dbReference>
<dbReference type="Pfam" id="PF13830">
    <property type="entry name" value="DUF4192"/>
    <property type="match status" value="2"/>
</dbReference>
<dbReference type="EMBL" id="JAEMWU010000001">
    <property type="protein sequence ID" value="MBN8205123.1"/>
    <property type="molecule type" value="Genomic_DNA"/>
</dbReference>
<dbReference type="AlphaFoldDB" id="A0A939DW32"/>
<accession>A0A939DW32</accession>
<organism evidence="2 3">
    <name type="scientific">Microbacterium esteraromaticum</name>
    <dbReference type="NCBI Taxonomy" id="57043"/>
    <lineage>
        <taxon>Bacteria</taxon>
        <taxon>Bacillati</taxon>
        <taxon>Actinomycetota</taxon>
        <taxon>Actinomycetes</taxon>
        <taxon>Micrococcales</taxon>
        <taxon>Microbacteriaceae</taxon>
        <taxon>Microbacterium</taxon>
    </lineage>
</organism>
<dbReference type="Proteomes" id="UP000664385">
    <property type="component" value="Unassembled WGS sequence"/>
</dbReference>
<evidence type="ECO:0000256" key="1">
    <source>
        <dbReference type="SAM" id="MobiDB-lite"/>
    </source>
</evidence>
<protein>
    <submittedName>
        <fullName evidence="2">DUF4192 family protein</fullName>
    </submittedName>
</protein>